<protein>
    <submittedName>
        <fullName evidence="1">Uncharacterized protein</fullName>
    </submittedName>
</protein>
<proteinExistence type="predicted"/>
<name>A0A6J4HRX7_9ACTN</name>
<accession>A0A6J4HRX7</accession>
<gene>
    <name evidence="1" type="ORF">AVDCRST_MAG52-1157</name>
</gene>
<sequence>WLSSFVPLQVGRWAAWVCPGWHSTERRCPEGWGRRWSCRAVPAATDGRRPSCGAPTP</sequence>
<reference evidence="1" key="1">
    <citation type="submission" date="2020-02" db="EMBL/GenBank/DDBJ databases">
        <authorList>
            <person name="Meier V. D."/>
        </authorList>
    </citation>
    <scope>NUCLEOTIDE SEQUENCE</scope>
    <source>
        <strain evidence="1">AVDCRST_MAG52</strain>
    </source>
</reference>
<dbReference type="EMBL" id="CADCTN010000074">
    <property type="protein sequence ID" value="CAA9232092.1"/>
    <property type="molecule type" value="Genomic_DNA"/>
</dbReference>
<organism evidence="1">
    <name type="scientific">uncultured Blastococcus sp</name>
    <dbReference type="NCBI Taxonomy" id="217144"/>
    <lineage>
        <taxon>Bacteria</taxon>
        <taxon>Bacillati</taxon>
        <taxon>Actinomycetota</taxon>
        <taxon>Actinomycetes</taxon>
        <taxon>Geodermatophilales</taxon>
        <taxon>Geodermatophilaceae</taxon>
        <taxon>Blastococcus</taxon>
        <taxon>environmental samples</taxon>
    </lineage>
</organism>
<feature type="non-terminal residue" evidence="1">
    <location>
        <position position="1"/>
    </location>
</feature>
<dbReference type="AlphaFoldDB" id="A0A6J4HRX7"/>
<feature type="non-terminal residue" evidence="1">
    <location>
        <position position="57"/>
    </location>
</feature>
<evidence type="ECO:0000313" key="1">
    <source>
        <dbReference type="EMBL" id="CAA9232092.1"/>
    </source>
</evidence>